<comment type="caution">
    <text evidence="1">The sequence shown here is derived from an EMBL/GenBank/DDBJ whole genome shotgun (WGS) entry which is preliminary data.</text>
</comment>
<dbReference type="EMBL" id="JYDJ01002321">
    <property type="protein sequence ID" value="KRX30638.1"/>
    <property type="molecule type" value="Genomic_DNA"/>
</dbReference>
<dbReference type="Proteomes" id="UP000055048">
    <property type="component" value="Unassembled WGS sequence"/>
</dbReference>
<dbReference type="AlphaFoldDB" id="A0A0V0SV79"/>
<evidence type="ECO:0000313" key="1">
    <source>
        <dbReference type="EMBL" id="KRX30638.1"/>
    </source>
</evidence>
<name>A0A0V0SV79_9BILA</name>
<keyword evidence="2" id="KW-1185">Reference proteome</keyword>
<protein>
    <submittedName>
        <fullName evidence="1">Uncharacterized protein</fullName>
    </submittedName>
</protein>
<accession>A0A0V0SV79</accession>
<reference evidence="1 2" key="1">
    <citation type="submission" date="2015-01" db="EMBL/GenBank/DDBJ databases">
        <title>Evolution of Trichinella species and genotypes.</title>
        <authorList>
            <person name="Korhonen P.K."/>
            <person name="Edoardo P."/>
            <person name="Giuseppe L.R."/>
            <person name="Gasser R.B."/>
        </authorList>
    </citation>
    <scope>NUCLEOTIDE SEQUENCE [LARGE SCALE GENOMIC DNA]</scope>
    <source>
        <strain evidence="1">ISS417</strain>
    </source>
</reference>
<gene>
    <name evidence="1" type="ORF">T05_13333</name>
</gene>
<organism evidence="1 2">
    <name type="scientific">Trichinella murrelli</name>
    <dbReference type="NCBI Taxonomy" id="144512"/>
    <lineage>
        <taxon>Eukaryota</taxon>
        <taxon>Metazoa</taxon>
        <taxon>Ecdysozoa</taxon>
        <taxon>Nematoda</taxon>
        <taxon>Enoplea</taxon>
        <taxon>Dorylaimia</taxon>
        <taxon>Trichinellida</taxon>
        <taxon>Trichinellidae</taxon>
        <taxon>Trichinella</taxon>
    </lineage>
</organism>
<evidence type="ECO:0000313" key="2">
    <source>
        <dbReference type="Proteomes" id="UP000055048"/>
    </source>
</evidence>
<sequence>MEGKYGGTQMGILALGINKNHRTLTMKSTPLF</sequence>
<proteinExistence type="predicted"/>